<evidence type="ECO:0000259" key="3">
    <source>
        <dbReference type="Pfam" id="PF02397"/>
    </source>
</evidence>
<keyword evidence="2" id="KW-1133">Transmembrane helix</keyword>
<keyword evidence="2" id="KW-0472">Membrane</keyword>
<feature type="domain" description="Bacterial sugar transferase" evidence="3">
    <location>
        <begin position="29"/>
        <end position="210"/>
    </location>
</feature>
<protein>
    <submittedName>
        <fullName evidence="4">Lipopolysaccharide/colanic/teichoic acid biosynthesis glycosyltransferase</fullName>
    </submittedName>
</protein>
<reference evidence="4 5" key="1">
    <citation type="submission" date="2020-08" db="EMBL/GenBank/DDBJ databases">
        <title>Genomic Encyclopedia of Type Strains, Phase IV (KMG-IV): sequencing the most valuable type-strain genomes for metagenomic binning, comparative biology and taxonomic classification.</title>
        <authorList>
            <person name="Goeker M."/>
        </authorList>
    </citation>
    <scope>NUCLEOTIDE SEQUENCE [LARGE SCALE GENOMIC DNA]</scope>
    <source>
        <strain evidence="4 5">DSM 106146</strain>
    </source>
</reference>
<comment type="similarity">
    <text evidence="1">Belongs to the bacterial sugar transferase family.</text>
</comment>
<organism evidence="4 5">
    <name type="scientific">Catenibacillus scindens</name>
    <dbReference type="NCBI Taxonomy" id="673271"/>
    <lineage>
        <taxon>Bacteria</taxon>
        <taxon>Bacillati</taxon>
        <taxon>Bacillota</taxon>
        <taxon>Clostridia</taxon>
        <taxon>Lachnospirales</taxon>
        <taxon>Lachnospiraceae</taxon>
        <taxon>Catenibacillus</taxon>
    </lineage>
</organism>
<dbReference type="EMBL" id="JACHFW010000011">
    <property type="protein sequence ID" value="MBB5265388.1"/>
    <property type="molecule type" value="Genomic_DNA"/>
</dbReference>
<dbReference type="PANTHER" id="PTHR30576:SF0">
    <property type="entry name" value="UNDECAPRENYL-PHOSPHATE N-ACETYLGALACTOSAMINYL 1-PHOSPHATE TRANSFERASE-RELATED"/>
    <property type="match status" value="1"/>
</dbReference>
<feature type="transmembrane region" description="Helical" evidence="2">
    <location>
        <begin position="31"/>
        <end position="55"/>
    </location>
</feature>
<accession>A0A7W8M5M7</accession>
<evidence type="ECO:0000313" key="4">
    <source>
        <dbReference type="EMBL" id="MBB5265388.1"/>
    </source>
</evidence>
<dbReference type="InterPro" id="IPR003362">
    <property type="entry name" value="Bact_transf"/>
</dbReference>
<evidence type="ECO:0000256" key="2">
    <source>
        <dbReference type="SAM" id="Phobius"/>
    </source>
</evidence>
<keyword evidence="4" id="KW-0808">Transferase</keyword>
<dbReference type="AlphaFoldDB" id="A0A7W8M5M7"/>
<keyword evidence="2" id="KW-0812">Transmembrane</keyword>
<dbReference type="PANTHER" id="PTHR30576">
    <property type="entry name" value="COLANIC BIOSYNTHESIS UDP-GLUCOSE LIPID CARRIER TRANSFERASE"/>
    <property type="match status" value="1"/>
</dbReference>
<proteinExistence type="inferred from homology"/>
<evidence type="ECO:0000313" key="5">
    <source>
        <dbReference type="Proteomes" id="UP000543642"/>
    </source>
</evidence>
<name>A0A7W8M5M7_9FIRM</name>
<dbReference type="RefSeq" id="WP_183775305.1">
    <property type="nucleotide sequence ID" value="NZ_JACHFW010000011.1"/>
</dbReference>
<evidence type="ECO:0000256" key="1">
    <source>
        <dbReference type="ARBA" id="ARBA00006464"/>
    </source>
</evidence>
<dbReference type="Proteomes" id="UP000543642">
    <property type="component" value="Unassembled WGS sequence"/>
</dbReference>
<comment type="caution">
    <text evidence="4">The sequence shown here is derived from an EMBL/GenBank/DDBJ whole genome shotgun (WGS) entry which is preliminary data.</text>
</comment>
<gene>
    <name evidence="4" type="ORF">HNP82_002534</name>
</gene>
<dbReference type="Pfam" id="PF02397">
    <property type="entry name" value="Bac_transf"/>
    <property type="match status" value="1"/>
</dbReference>
<dbReference type="GO" id="GO:0016780">
    <property type="term" value="F:phosphotransferase activity, for other substituted phosphate groups"/>
    <property type="evidence" value="ECO:0007669"/>
    <property type="project" value="TreeGrafter"/>
</dbReference>
<sequence length="236" mass="27320">MSGISEIEQKYQKTKHKKRYKSFYQIVIKRAIDIVLCTIALPFVLLIVIPVGIAIKLEDHGPVFYYSKRLGVGFREFGMMKFRSMKVNAPDIRNADGSTFNSDHDQRVTRVGHILRETSIDEIPQVFNVLKGDMSIIGPRAGDVESKDTYKKDEKEKLLIRPGITGYTQAYYRNNLGVREKRLYDAWYAHNVSFLLDIKIFFRTIQTVLKRENVYTNTKEGTILCGQKNDKVQEEK</sequence>
<keyword evidence="5" id="KW-1185">Reference proteome</keyword>